<dbReference type="OrthoDB" id="8439544at2759"/>
<keyword evidence="3" id="KW-1185">Reference proteome</keyword>
<dbReference type="AlphaFoldDB" id="A0A6P7PPF9"/>
<evidence type="ECO:0000313" key="3">
    <source>
        <dbReference type="Proteomes" id="UP000515150"/>
    </source>
</evidence>
<evidence type="ECO:0000256" key="2">
    <source>
        <dbReference type="SAM" id="SignalP"/>
    </source>
</evidence>
<keyword evidence="2" id="KW-0732">Signal</keyword>
<dbReference type="InParanoid" id="A0A6P7PPF9"/>
<feature type="signal peptide" evidence="2">
    <location>
        <begin position="1"/>
        <end position="19"/>
    </location>
</feature>
<protein>
    <submittedName>
        <fullName evidence="4">Uncharacterized protein LOC114869693</fullName>
    </submittedName>
</protein>
<accession>A0A6P7PPF9</accession>
<organism evidence="3 4">
    <name type="scientific">Betta splendens</name>
    <name type="common">Siamese fighting fish</name>
    <dbReference type="NCBI Taxonomy" id="158456"/>
    <lineage>
        <taxon>Eukaryota</taxon>
        <taxon>Metazoa</taxon>
        <taxon>Chordata</taxon>
        <taxon>Craniata</taxon>
        <taxon>Vertebrata</taxon>
        <taxon>Euteleostomi</taxon>
        <taxon>Actinopterygii</taxon>
        <taxon>Neopterygii</taxon>
        <taxon>Teleostei</taxon>
        <taxon>Neoteleostei</taxon>
        <taxon>Acanthomorphata</taxon>
        <taxon>Anabantaria</taxon>
        <taxon>Anabantiformes</taxon>
        <taxon>Anabantoidei</taxon>
        <taxon>Osphronemidae</taxon>
        <taxon>Betta</taxon>
    </lineage>
</organism>
<gene>
    <name evidence="4" type="primary">LOC114869693</name>
</gene>
<proteinExistence type="predicted"/>
<dbReference type="GeneID" id="114869693"/>
<reference evidence="4" key="1">
    <citation type="submission" date="2025-08" db="UniProtKB">
        <authorList>
            <consortium name="RefSeq"/>
        </authorList>
    </citation>
    <scope>IDENTIFICATION</scope>
</reference>
<dbReference type="InterPro" id="IPR013783">
    <property type="entry name" value="Ig-like_fold"/>
</dbReference>
<keyword evidence="1" id="KW-0812">Transmembrane</keyword>
<dbReference type="KEGG" id="bspl:114869693"/>
<feature type="chain" id="PRO_5028310199" evidence="2">
    <location>
        <begin position="20"/>
        <end position="306"/>
    </location>
</feature>
<name>A0A6P7PPF9_BETSP</name>
<evidence type="ECO:0000313" key="4">
    <source>
        <dbReference type="RefSeq" id="XP_029029950.1"/>
    </source>
</evidence>
<dbReference type="RefSeq" id="XP_029029950.1">
    <property type="nucleotide sequence ID" value="XM_029174117.3"/>
</dbReference>
<evidence type="ECO:0000256" key="1">
    <source>
        <dbReference type="SAM" id="Phobius"/>
    </source>
</evidence>
<keyword evidence="1" id="KW-1133">Transmembrane helix</keyword>
<sequence>MILILVITALATAKGDVKCNFTETSGGQECFGATGQRLIFHLWKKPNSEMRLIKDDKHRILISKNMMVAVDKEYVEPYSHNESESEFLRSGDLILGTAAMKHSGSYVMEEFNSVGKLLKKLTFHLLIQAPVSQPVVSQLCLSPGQMKVSCSSEGEAAELTLTLDERMLSPTNCTGGNLPLAESGAERHKPNVSHVTVCLSARLTGSLVCTAWNMVSRQETLVHLKDCGDFISSFPAVTVAVIAGVALLLLVALFLGIKKCIHKPRPTTVNECNDETEIVYTEVTVIRNVKHNTELDQRSTYCKGFL</sequence>
<dbReference type="Gene3D" id="2.60.40.10">
    <property type="entry name" value="Immunoglobulins"/>
    <property type="match status" value="1"/>
</dbReference>
<keyword evidence="1" id="KW-0472">Membrane</keyword>
<feature type="transmembrane region" description="Helical" evidence="1">
    <location>
        <begin position="234"/>
        <end position="257"/>
    </location>
</feature>
<dbReference type="Proteomes" id="UP000515150">
    <property type="component" value="Chromosome 14"/>
</dbReference>